<feature type="binding site" evidence="15">
    <location>
        <position position="524"/>
    </location>
    <ligand>
        <name>ATP</name>
        <dbReference type="ChEBI" id="CHEBI:30616"/>
    </ligand>
</feature>
<keyword evidence="10 16" id="KW-1133">Transmembrane helix</keyword>
<dbReference type="InterPro" id="IPR008271">
    <property type="entry name" value="Ser/Thr_kinase_AS"/>
</dbReference>
<dbReference type="Proteomes" id="UP000467841">
    <property type="component" value="Unassembled WGS sequence"/>
</dbReference>
<dbReference type="FunFam" id="3.30.200.20:FF:000644">
    <property type="entry name" value="Suppressor of npr1-1 constitutive 4"/>
    <property type="match status" value="1"/>
</dbReference>
<dbReference type="EMBL" id="CACVBM020001607">
    <property type="protein sequence ID" value="CAA7055619.1"/>
    <property type="molecule type" value="Genomic_DNA"/>
</dbReference>
<dbReference type="GO" id="GO:0005886">
    <property type="term" value="C:plasma membrane"/>
    <property type="evidence" value="ECO:0007669"/>
    <property type="project" value="UniProtKB-ARBA"/>
</dbReference>
<protein>
    <recommendedName>
        <fullName evidence="2">non-specific serine/threonine protein kinase</fullName>
        <ecNumber evidence="2">2.7.11.1</ecNumber>
    </recommendedName>
</protein>
<keyword evidence="7 15" id="KW-0547">Nucleotide-binding</keyword>
<evidence type="ECO:0000259" key="17">
    <source>
        <dbReference type="PROSITE" id="PS50011"/>
    </source>
</evidence>
<evidence type="ECO:0000313" key="19">
    <source>
        <dbReference type="EMBL" id="CAA7055619.1"/>
    </source>
</evidence>
<name>A0A6D2KR61_9BRAS</name>
<dbReference type="SUPFAM" id="SSF54106">
    <property type="entry name" value="LysM domain"/>
    <property type="match status" value="1"/>
</dbReference>
<comment type="subcellular location">
    <subcellularLocation>
        <location evidence="1">Membrane</location>
        <topology evidence="1">Single-pass type I membrane protein</topology>
    </subcellularLocation>
</comment>
<keyword evidence="3" id="KW-0723">Serine/threonine-protein kinase</keyword>
<dbReference type="InterPro" id="IPR017441">
    <property type="entry name" value="Protein_kinase_ATP_BS"/>
</dbReference>
<dbReference type="InterPro" id="IPR001245">
    <property type="entry name" value="Ser-Thr/Tyr_kinase_cat_dom"/>
</dbReference>
<evidence type="ECO:0000256" key="14">
    <source>
        <dbReference type="ARBA" id="ARBA00048679"/>
    </source>
</evidence>
<evidence type="ECO:0000256" key="1">
    <source>
        <dbReference type="ARBA" id="ARBA00004479"/>
    </source>
</evidence>
<evidence type="ECO:0000256" key="5">
    <source>
        <dbReference type="ARBA" id="ARBA00022692"/>
    </source>
</evidence>
<dbReference type="InterPro" id="IPR025287">
    <property type="entry name" value="WAK_GUB"/>
</dbReference>
<keyword evidence="4" id="KW-0808">Transferase</keyword>
<keyword evidence="5 16" id="KW-0812">Transmembrane</keyword>
<dbReference type="Pfam" id="PF14380">
    <property type="entry name" value="WAK_assoc"/>
    <property type="match status" value="1"/>
</dbReference>
<evidence type="ECO:0000256" key="15">
    <source>
        <dbReference type="PROSITE-ProRule" id="PRU10141"/>
    </source>
</evidence>
<evidence type="ECO:0000256" key="11">
    <source>
        <dbReference type="ARBA" id="ARBA00023136"/>
    </source>
</evidence>
<feature type="domain" description="LysM" evidence="18">
    <location>
        <begin position="84"/>
        <end position="130"/>
    </location>
</feature>
<dbReference type="InterPro" id="IPR045874">
    <property type="entry name" value="LRK10/LRL21-25-like"/>
</dbReference>
<dbReference type="SUPFAM" id="SSF56112">
    <property type="entry name" value="Protein kinase-like (PK-like)"/>
    <property type="match status" value="1"/>
</dbReference>
<evidence type="ECO:0000259" key="18">
    <source>
        <dbReference type="PROSITE" id="PS51782"/>
    </source>
</evidence>
<dbReference type="InterPro" id="IPR032872">
    <property type="entry name" value="WAK_assoc_C"/>
</dbReference>
<evidence type="ECO:0000256" key="6">
    <source>
        <dbReference type="ARBA" id="ARBA00022729"/>
    </source>
</evidence>
<dbReference type="OrthoDB" id="4062651at2759"/>
<dbReference type="GO" id="GO:0030247">
    <property type="term" value="F:polysaccharide binding"/>
    <property type="evidence" value="ECO:0007669"/>
    <property type="project" value="InterPro"/>
</dbReference>
<dbReference type="InterPro" id="IPR000719">
    <property type="entry name" value="Prot_kinase_dom"/>
</dbReference>
<evidence type="ECO:0000256" key="2">
    <source>
        <dbReference type="ARBA" id="ARBA00012513"/>
    </source>
</evidence>
<evidence type="ECO:0000256" key="4">
    <source>
        <dbReference type="ARBA" id="ARBA00022679"/>
    </source>
</evidence>
<dbReference type="PROSITE" id="PS00107">
    <property type="entry name" value="PROTEIN_KINASE_ATP"/>
    <property type="match status" value="1"/>
</dbReference>
<feature type="transmembrane region" description="Helical" evidence="16">
    <location>
        <begin position="444"/>
        <end position="464"/>
    </location>
</feature>
<evidence type="ECO:0000256" key="8">
    <source>
        <dbReference type="ARBA" id="ARBA00022777"/>
    </source>
</evidence>
<reference evidence="19" key="1">
    <citation type="submission" date="2020-01" db="EMBL/GenBank/DDBJ databases">
        <authorList>
            <person name="Mishra B."/>
        </authorList>
    </citation>
    <scope>NUCLEOTIDE SEQUENCE [LARGE SCALE GENOMIC DNA]</scope>
</reference>
<sequence>MTEDFKCDGSTYTCRSLVGYSSKNATTLGHIQVLFSVKKLCSILEANSLPHSTSPGKLVNENQVVRIPVPCYCSNGTGVSNRVPIYTVKEGDSLFSIASDIFGDLVHKKIREVNSIPSTRGINIGQKLWIPLPCSCDKLAGQDVVHYAHVVKQGSSLAEVAAKFGTDVATLARLNGISVDEALNVDHPMDVPLRAHVIYKPCTISFKCNQTYLNYPFWTPGREECGHPDFKVNCTGEFAEFNISSVKFQVLEMNYVNITIRPARTRDYINDLYYNLCPQYPESILINQDVLPFSEDTVMSSFYYNCSDPKVDVPPSGYIRKIDCDTDTVGKTYFSLLPSHSEDRAILDVLSSSCTRNVSIPISQSALRIDERNQSLADIKQALITGFKVRFTSDCSQCVESGGACGHNPNSRAFFCHYRNGAHEDTCGSEQKIVHALLSRTGKIGIAFFCGFLGFIAVAVILGLRKKKTSHRPIYQNLKALQLKQYSYAEVKIVTKSFSHTVGKGGFGTVYKGKLQDGRKVAVKVLKDFKSSGEDFINEVASMSQTSHVNIVSLLGFCYEGSKRAIVYEFLKNGSLDQFLSKKKPLGLDVTTLYEIALGVARGLEYLHHGCKTRIVHFDIKPQNVLLDDKLCPKVSDFGLAKLCEKRESILSLLDTRGTIGYIAPEVFSRLYGRVSHKSDVYSYGMLVLEMIGARNKEIFENTASDASTAYFPDWIYKDLENGEHTWKFGDQITKEEEEIGKKMILVGLWCIQPCPSNRPQMNRVVEMMEGSLDALEVPPKPSMQISTTALSESSCLSEVKSNNSEELI</sequence>
<dbReference type="Pfam" id="PF07714">
    <property type="entry name" value="PK_Tyr_Ser-Thr"/>
    <property type="match status" value="1"/>
</dbReference>
<dbReference type="Gene3D" id="3.10.350.10">
    <property type="entry name" value="LysM domain"/>
    <property type="match status" value="2"/>
</dbReference>
<keyword evidence="8" id="KW-0418">Kinase</keyword>
<keyword evidence="6" id="KW-0732">Signal</keyword>
<evidence type="ECO:0000256" key="16">
    <source>
        <dbReference type="SAM" id="Phobius"/>
    </source>
</evidence>
<evidence type="ECO:0000256" key="9">
    <source>
        <dbReference type="ARBA" id="ARBA00022840"/>
    </source>
</evidence>
<dbReference type="PROSITE" id="PS50011">
    <property type="entry name" value="PROTEIN_KINASE_DOM"/>
    <property type="match status" value="1"/>
</dbReference>
<dbReference type="PANTHER" id="PTHR27009">
    <property type="entry name" value="RUST RESISTANCE KINASE LR10-RELATED"/>
    <property type="match status" value="1"/>
</dbReference>
<accession>A0A6D2KR61</accession>
<proteinExistence type="predicted"/>
<dbReference type="GO" id="GO:0004674">
    <property type="term" value="F:protein serine/threonine kinase activity"/>
    <property type="evidence" value="ECO:0007669"/>
    <property type="project" value="UniProtKB-KW"/>
</dbReference>
<dbReference type="Gene3D" id="1.10.510.10">
    <property type="entry name" value="Transferase(Phosphotransferase) domain 1"/>
    <property type="match status" value="1"/>
</dbReference>
<feature type="domain" description="LysM" evidence="18">
    <location>
        <begin position="147"/>
        <end position="191"/>
    </location>
</feature>
<organism evidence="19 20">
    <name type="scientific">Microthlaspi erraticum</name>
    <dbReference type="NCBI Taxonomy" id="1685480"/>
    <lineage>
        <taxon>Eukaryota</taxon>
        <taxon>Viridiplantae</taxon>
        <taxon>Streptophyta</taxon>
        <taxon>Embryophyta</taxon>
        <taxon>Tracheophyta</taxon>
        <taxon>Spermatophyta</taxon>
        <taxon>Magnoliopsida</taxon>
        <taxon>eudicotyledons</taxon>
        <taxon>Gunneridae</taxon>
        <taxon>Pentapetalae</taxon>
        <taxon>rosids</taxon>
        <taxon>malvids</taxon>
        <taxon>Brassicales</taxon>
        <taxon>Brassicaceae</taxon>
        <taxon>Coluteocarpeae</taxon>
        <taxon>Microthlaspi</taxon>
    </lineage>
</organism>
<keyword evidence="20" id="KW-1185">Reference proteome</keyword>
<comment type="catalytic activity">
    <reaction evidence="13">
        <text>L-threonyl-[protein] + ATP = O-phospho-L-threonyl-[protein] + ADP + H(+)</text>
        <dbReference type="Rhea" id="RHEA:46608"/>
        <dbReference type="Rhea" id="RHEA-COMP:11060"/>
        <dbReference type="Rhea" id="RHEA-COMP:11605"/>
        <dbReference type="ChEBI" id="CHEBI:15378"/>
        <dbReference type="ChEBI" id="CHEBI:30013"/>
        <dbReference type="ChEBI" id="CHEBI:30616"/>
        <dbReference type="ChEBI" id="CHEBI:61977"/>
        <dbReference type="ChEBI" id="CHEBI:456216"/>
        <dbReference type="EC" id="2.7.11.1"/>
    </reaction>
</comment>
<evidence type="ECO:0000313" key="20">
    <source>
        <dbReference type="Proteomes" id="UP000467841"/>
    </source>
</evidence>
<gene>
    <name evidence="19" type="ORF">MERR_LOCUS42855</name>
</gene>
<keyword evidence="12" id="KW-0325">Glycoprotein</keyword>
<keyword evidence="11 16" id="KW-0472">Membrane</keyword>
<evidence type="ECO:0000256" key="10">
    <source>
        <dbReference type="ARBA" id="ARBA00022989"/>
    </source>
</evidence>
<dbReference type="CDD" id="cd00118">
    <property type="entry name" value="LysM"/>
    <property type="match status" value="2"/>
</dbReference>
<comment type="catalytic activity">
    <reaction evidence="14">
        <text>L-seryl-[protein] + ATP = O-phospho-L-seryl-[protein] + ADP + H(+)</text>
        <dbReference type="Rhea" id="RHEA:17989"/>
        <dbReference type="Rhea" id="RHEA-COMP:9863"/>
        <dbReference type="Rhea" id="RHEA-COMP:11604"/>
        <dbReference type="ChEBI" id="CHEBI:15378"/>
        <dbReference type="ChEBI" id="CHEBI:29999"/>
        <dbReference type="ChEBI" id="CHEBI:30616"/>
        <dbReference type="ChEBI" id="CHEBI:83421"/>
        <dbReference type="ChEBI" id="CHEBI:456216"/>
        <dbReference type="EC" id="2.7.11.1"/>
    </reaction>
</comment>
<dbReference type="Pfam" id="PF01476">
    <property type="entry name" value="LysM"/>
    <property type="match status" value="2"/>
</dbReference>
<dbReference type="FunFam" id="1.10.510.10:FF:000590">
    <property type="entry name" value="PR5-like receptor kinase"/>
    <property type="match status" value="1"/>
</dbReference>
<dbReference type="PROSITE" id="PS51782">
    <property type="entry name" value="LYSM"/>
    <property type="match status" value="2"/>
</dbReference>
<dbReference type="PROSITE" id="PS00108">
    <property type="entry name" value="PROTEIN_KINASE_ST"/>
    <property type="match status" value="1"/>
</dbReference>
<dbReference type="InterPro" id="IPR011009">
    <property type="entry name" value="Kinase-like_dom_sf"/>
</dbReference>
<dbReference type="Pfam" id="PF13947">
    <property type="entry name" value="GUB_WAK_bind"/>
    <property type="match status" value="1"/>
</dbReference>
<dbReference type="InterPro" id="IPR036779">
    <property type="entry name" value="LysM_dom_sf"/>
</dbReference>
<dbReference type="AlphaFoldDB" id="A0A6D2KR61"/>
<keyword evidence="9 15" id="KW-0067">ATP-binding</keyword>
<dbReference type="EC" id="2.7.11.1" evidence="2"/>
<comment type="caution">
    <text evidence="19">The sequence shown here is derived from an EMBL/GenBank/DDBJ whole genome shotgun (WGS) entry which is preliminary data.</text>
</comment>
<evidence type="ECO:0000256" key="7">
    <source>
        <dbReference type="ARBA" id="ARBA00022741"/>
    </source>
</evidence>
<feature type="domain" description="Protein kinase" evidence="17">
    <location>
        <begin position="496"/>
        <end position="773"/>
    </location>
</feature>
<dbReference type="SMART" id="SM00220">
    <property type="entry name" value="S_TKc"/>
    <property type="match status" value="1"/>
</dbReference>
<dbReference type="GO" id="GO:0005524">
    <property type="term" value="F:ATP binding"/>
    <property type="evidence" value="ECO:0007669"/>
    <property type="project" value="UniProtKB-UniRule"/>
</dbReference>
<dbReference type="SMART" id="SM00257">
    <property type="entry name" value="LysM"/>
    <property type="match status" value="2"/>
</dbReference>
<evidence type="ECO:0000256" key="12">
    <source>
        <dbReference type="ARBA" id="ARBA00023180"/>
    </source>
</evidence>
<dbReference type="InterPro" id="IPR018392">
    <property type="entry name" value="LysM"/>
</dbReference>
<dbReference type="Gene3D" id="3.30.200.20">
    <property type="entry name" value="Phosphorylase Kinase, domain 1"/>
    <property type="match status" value="1"/>
</dbReference>
<evidence type="ECO:0000256" key="3">
    <source>
        <dbReference type="ARBA" id="ARBA00022527"/>
    </source>
</evidence>
<evidence type="ECO:0000256" key="13">
    <source>
        <dbReference type="ARBA" id="ARBA00047899"/>
    </source>
</evidence>